<reference evidence="2 3" key="1">
    <citation type="submission" date="2018-06" db="EMBL/GenBank/DDBJ databases">
        <title>Genomic Encyclopedia of Archaeal and Bacterial Type Strains, Phase II (KMG-II): from individual species to whole genera.</title>
        <authorList>
            <person name="Goeker M."/>
        </authorList>
    </citation>
    <scope>NUCLEOTIDE SEQUENCE [LARGE SCALE GENOMIC DNA]</scope>
    <source>
        <strain evidence="2 3">DSM 29821</strain>
    </source>
</reference>
<organism evidence="2 3">
    <name type="scientific">Chitinophaga dinghuensis</name>
    <dbReference type="NCBI Taxonomy" id="1539050"/>
    <lineage>
        <taxon>Bacteria</taxon>
        <taxon>Pseudomonadati</taxon>
        <taxon>Bacteroidota</taxon>
        <taxon>Chitinophagia</taxon>
        <taxon>Chitinophagales</taxon>
        <taxon>Chitinophagaceae</taxon>
        <taxon>Chitinophaga</taxon>
    </lineage>
</organism>
<evidence type="ECO:0000313" key="3">
    <source>
        <dbReference type="Proteomes" id="UP000249819"/>
    </source>
</evidence>
<comment type="caution">
    <text evidence="2">The sequence shown here is derived from an EMBL/GenBank/DDBJ whole genome shotgun (WGS) entry which is preliminary data.</text>
</comment>
<keyword evidence="1" id="KW-0732">Signal</keyword>
<keyword evidence="3" id="KW-1185">Reference proteome</keyword>
<dbReference type="Proteomes" id="UP000249819">
    <property type="component" value="Unassembled WGS sequence"/>
</dbReference>
<sequence length="127" mass="14540">MRKICLVLSIIFSFSYSSQGQTNDTLSAKVIWIKNFQECSLIGAVSSCNAIDTSVLISTKNINTNLRKERKIQVGQTYTFFVEKDIVIASPTRRMSVKFKNTIVWTNEEPYKLKPRLCLNCIGEYMK</sequence>
<protein>
    <submittedName>
        <fullName evidence="2">Uncharacterized protein</fullName>
    </submittedName>
</protein>
<feature type="chain" id="PRO_5016346573" evidence="1">
    <location>
        <begin position="21"/>
        <end position="127"/>
    </location>
</feature>
<accession>A0A327W462</accession>
<evidence type="ECO:0000313" key="2">
    <source>
        <dbReference type="EMBL" id="RAJ83453.1"/>
    </source>
</evidence>
<gene>
    <name evidence="2" type="ORF">CLV59_103421</name>
</gene>
<dbReference type="AlphaFoldDB" id="A0A327W462"/>
<feature type="signal peptide" evidence="1">
    <location>
        <begin position="1"/>
        <end position="20"/>
    </location>
</feature>
<dbReference type="EMBL" id="QLMA01000003">
    <property type="protein sequence ID" value="RAJ83453.1"/>
    <property type="molecule type" value="Genomic_DNA"/>
</dbReference>
<name>A0A327W462_9BACT</name>
<proteinExistence type="predicted"/>
<evidence type="ECO:0000256" key="1">
    <source>
        <dbReference type="SAM" id="SignalP"/>
    </source>
</evidence>